<name>A0A179DH42_9SPHI</name>
<dbReference type="InterPro" id="IPR011990">
    <property type="entry name" value="TPR-like_helical_dom_sf"/>
</dbReference>
<keyword evidence="9" id="KW-1185">Reference proteome</keyword>
<evidence type="ECO:0000256" key="2">
    <source>
        <dbReference type="ARBA" id="ARBA00006275"/>
    </source>
</evidence>
<keyword evidence="3" id="KW-0732">Signal</keyword>
<dbReference type="GO" id="GO:0009279">
    <property type="term" value="C:cell outer membrane"/>
    <property type="evidence" value="ECO:0007669"/>
    <property type="project" value="UniProtKB-SubCell"/>
</dbReference>
<evidence type="ECO:0000256" key="1">
    <source>
        <dbReference type="ARBA" id="ARBA00004442"/>
    </source>
</evidence>
<dbReference type="AlphaFoldDB" id="A0A179DH42"/>
<dbReference type="InterPro" id="IPR012944">
    <property type="entry name" value="SusD_RagB_dom"/>
</dbReference>
<dbReference type="Gene3D" id="1.25.40.390">
    <property type="match status" value="1"/>
</dbReference>
<feature type="domain" description="RagB/SusD" evidence="6">
    <location>
        <begin position="288"/>
        <end position="569"/>
    </location>
</feature>
<dbReference type="Pfam" id="PF07980">
    <property type="entry name" value="SusD_RagB"/>
    <property type="match status" value="1"/>
</dbReference>
<evidence type="ECO:0000259" key="6">
    <source>
        <dbReference type="Pfam" id="PF07980"/>
    </source>
</evidence>
<evidence type="ECO:0000313" key="8">
    <source>
        <dbReference type="EMBL" id="OAQ40278.1"/>
    </source>
</evidence>
<evidence type="ECO:0000256" key="5">
    <source>
        <dbReference type="ARBA" id="ARBA00023237"/>
    </source>
</evidence>
<protein>
    <recommendedName>
        <fullName evidence="10">Carbohydrate-binding protein SusD</fullName>
    </recommendedName>
</protein>
<dbReference type="Proteomes" id="UP000078459">
    <property type="component" value="Unassembled WGS sequence"/>
</dbReference>
<dbReference type="InterPro" id="IPR033985">
    <property type="entry name" value="SusD-like_N"/>
</dbReference>
<evidence type="ECO:0008006" key="10">
    <source>
        <dbReference type="Google" id="ProtNLM"/>
    </source>
</evidence>
<dbReference type="PROSITE" id="PS51257">
    <property type="entry name" value="PROKAR_LIPOPROTEIN"/>
    <property type="match status" value="1"/>
</dbReference>
<evidence type="ECO:0000259" key="7">
    <source>
        <dbReference type="Pfam" id="PF14322"/>
    </source>
</evidence>
<dbReference type="RefSeq" id="WP_068821519.1">
    <property type="nucleotide sequence ID" value="NZ_LWHJ01000022.1"/>
</dbReference>
<evidence type="ECO:0000313" key="9">
    <source>
        <dbReference type="Proteomes" id="UP000078459"/>
    </source>
</evidence>
<reference evidence="8 9" key="1">
    <citation type="submission" date="2016-04" db="EMBL/GenBank/DDBJ databases">
        <authorList>
            <person name="Evans L.H."/>
            <person name="Alamgir A."/>
            <person name="Owens N."/>
            <person name="Weber N.D."/>
            <person name="Virtaneva K."/>
            <person name="Barbian K."/>
            <person name="Babar A."/>
            <person name="Rosenke K."/>
        </authorList>
    </citation>
    <scope>NUCLEOTIDE SEQUENCE [LARGE SCALE GENOMIC DNA]</scope>
    <source>
        <strain evidence="8 9">CCM 8644</strain>
    </source>
</reference>
<comment type="similarity">
    <text evidence="2">Belongs to the SusD family.</text>
</comment>
<gene>
    <name evidence="8" type="ORF">A5893_04820</name>
</gene>
<dbReference type="EMBL" id="LWHJ01000022">
    <property type="protein sequence ID" value="OAQ40278.1"/>
    <property type="molecule type" value="Genomic_DNA"/>
</dbReference>
<dbReference type="STRING" id="1826909.A5893_04820"/>
<organism evidence="8 9">
    <name type="scientific">Pedobacter psychrophilus</name>
    <dbReference type="NCBI Taxonomy" id="1826909"/>
    <lineage>
        <taxon>Bacteria</taxon>
        <taxon>Pseudomonadati</taxon>
        <taxon>Bacteroidota</taxon>
        <taxon>Sphingobacteriia</taxon>
        <taxon>Sphingobacteriales</taxon>
        <taxon>Sphingobacteriaceae</taxon>
        <taxon>Pedobacter</taxon>
    </lineage>
</organism>
<comment type="caution">
    <text evidence="8">The sequence shown here is derived from an EMBL/GenBank/DDBJ whole genome shotgun (WGS) entry which is preliminary data.</text>
</comment>
<keyword evidence="4" id="KW-0472">Membrane</keyword>
<evidence type="ECO:0000256" key="4">
    <source>
        <dbReference type="ARBA" id="ARBA00023136"/>
    </source>
</evidence>
<dbReference type="Pfam" id="PF14322">
    <property type="entry name" value="SusD-like_3"/>
    <property type="match status" value="1"/>
</dbReference>
<sequence length="570" mass="64425">MKKINQLIFLFAVTFMAISCKKAFLDKAPSVNLSEDRVFSDPVLAVQYANNAYNFLIQDYARFNTHRAITGQFSDEAVSGNTEIAVRTITQGTYHDHTGFSNDIVDVYTRSYAGIRIANVMLSKIDGVNWPAVNSPRNRVEGEMHFIRAFLYFELIKRFGGVVLIDERLEANGVNDFPRNTYQECVDFILKDLDAADGLLPLNYSTTLNVDNGRATIGSSKALRSRLLLYAASKLNNDANDLNKWKLAADAAKAVMDLNEYSLQATYADILNVPTSTEYIMTKIRGPRSNTDNIFYDFALPPSAGGITGQLNPTQNHVDLYEMSTTGRPITDAASGYNPAAPYTNRDPRLAANILYNDVFWQGRRLEMWSQVNPTTGARTFGRDYNGTINYTATRYYSRKMWPEVYGVNKTGTALLNYIYFRYAEILLNYAEAQNEFSGPDASILIALNLIRARAGMPALQTTNPAGAGYVPENRDDFRKRIRNERAVELAFEDSRWYDIQRWKAGPEIVAQPMFGMDVIKNTNGSFTYNKVLLPIGLQKTFLDYMHRYPIPRSEFFKSQGKLIQNPGWE</sequence>
<evidence type="ECO:0000256" key="3">
    <source>
        <dbReference type="ARBA" id="ARBA00022729"/>
    </source>
</evidence>
<keyword evidence="5" id="KW-0998">Cell outer membrane</keyword>
<feature type="domain" description="SusD-like N-terminal" evidence="7">
    <location>
        <begin position="24"/>
        <end position="206"/>
    </location>
</feature>
<dbReference type="SUPFAM" id="SSF48452">
    <property type="entry name" value="TPR-like"/>
    <property type="match status" value="1"/>
</dbReference>
<comment type="subcellular location">
    <subcellularLocation>
        <location evidence="1">Cell outer membrane</location>
    </subcellularLocation>
</comment>
<accession>A0A179DH42</accession>
<proteinExistence type="inferred from homology"/>
<reference evidence="8 9" key="2">
    <citation type="submission" date="2016-06" db="EMBL/GenBank/DDBJ databases">
        <title>Pedobacter psychrophilus sp. nov., isolated from Antarctic fragmentary rock.</title>
        <authorList>
            <person name="Svec P."/>
        </authorList>
    </citation>
    <scope>NUCLEOTIDE SEQUENCE [LARGE SCALE GENOMIC DNA]</scope>
    <source>
        <strain evidence="8 9">CCM 8644</strain>
    </source>
</reference>